<gene>
    <name evidence="1" type="ORF">METZ01_LOCUS344584</name>
</gene>
<accession>A0A382R3D7</accession>
<dbReference type="SUPFAM" id="SSF52743">
    <property type="entry name" value="Subtilisin-like"/>
    <property type="match status" value="1"/>
</dbReference>
<dbReference type="AlphaFoldDB" id="A0A382R3D7"/>
<reference evidence="1" key="1">
    <citation type="submission" date="2018-05" db="EMBL/GenBank/DDBJ databases">
        <authorList>
            <person name="Lanie J.A."/>
            <person name="Ng W.-L."/>
            <person name="Kazmierczak K.M."/>
            <person name="Andrzejewski T.M."/>
            <person name="Davidsen T.M."/>
            <person name="Wayne K.J."/>
            <person name="Tettelin H."/>
            <person name="Glass J.I."/>
            <person name="Rusch D."/>
            <person name="Podicherti R."/>
            <person name="Tsui H.-C.T."/>
            <person name="Winkler M.E."/>
        </authorList>
    </citation>
    <scope>NUCLEOTIDE SEQUENCE</scope>
</reference>
<dbReference type="EMBL" id="UINC01118535">
    <property type="protein sequence ID" value="SVC91730.1"/>
    <property type="molecule type" value="Genomic_DNA"/>
</dbReference>
<sequence length="221" mass="25278">MINHGLYAESDRSPNTFLFCLKPELQPLQIKLQRGKLNVGLEELDDFIQSNEVVKIEPWIKSATNMDRDGDIYLNRIYRVYIDENKEMETDQLIASIQSLPCILYSESEYLNKPFYTPNDPKYTNQCSLEAVKANLAWDFWNMEDNTPGDENILLASVDTGVDYTHPDLIENIWVNQAELLGNEIIMSLFEIIDGDLDGIISAPEISSFMITQEDVNDDGI</sequence>
<name>A0A382R3D7_9ZZZZ</name>
<evidence type="ECO:0008006" key="2">
    <source>
        <dbReference type="Google" id="ProtNLM"/>
    </source>
</evidence>
<dbReference type="InterPro" id="IPR036852">
    <property type="entry name" value="Peptidase_S8/S53_dom_sf"/>
</dbReference>
<dbReference type="GO" id="GO:0004252">
    <property type="term" value="F:serine-type endopeptidase activity"/>
    <property type="evidence" value="ECO:0007669"/>
    <property type="project" value="InterPro"/>
</dbReference>
<dbReference type="Gene3D" id="3.40.50.200">
    <property type="entry name" value="Peptidase S8/S53 domain"/>
    <property type="match status" value="1"/>
</dbReference>
<dbReference type="GO" id="GO:0006508">
    <property type="term" value="P:proteolysis"/>
    <property type="evidence" value="ECO:0007669"/>
    <property type="project" value="InterPro"/>
</dbReference>
<feature type="non-terminal residue" evidence="1">
    <location>
        <position position="221"/>
    </location>
</feature>
<proteinExistence type="predicted"/>
<protein>
    <recommendedName>
        <fullName evidence="2">Peptidase S8/S53 domain-containing protein</fullName>
    </recommendedName>
</protein>
<evidence type="ECO:0000313" key="1">
    <source>
        <dbReference type="EMBL" id="SVC91730.1"/>
    </source>
</evidence>
<organism evidence="1">
    <name type="scientific">marine metagenome</name>
    <dbReference type="NCBI Taxonomy" id="408172"/>
    <lineage>
        <taxon>unclassified sequences</taxon>
        <taxon>metagenomes</taxon>
        <taxon>ecological metagenomes</taxon>
    </lineage>
</organism>